<keyword evidence="2" id="KW-1185">Reference proteome</keyword>
<sequence length="147" mass="15723">MNTLKDTARGLAMELGIESPLDARHIQGEADPSAHQFALSTAAGRLYIQNAAGKVIEVGDLVEEQGTYAYRLDQGTIQGQDLPDLGSVLRHLAAQLTYLYVDGLFRQLPDSAAEANAHSMSVPPLHVTLAEGTDELRGPAGTETLVR</sequence>
<dbReference type="AlphaFoldDB" id="A0A193GHW5"/>
<evidence type="ECO:0000313" key="1">
    <source>
        <dbReference type="EMBL" id="ANN79031.1"/>
    </source>
</evidence>
<protein>
    <submittedName>
        <fullName evidence="1">Uncharacterized protein</fullName>
    </submittedName>
</protein>
<gene>
    <name evidence="1" type="ORF">BAU07_19640</name>
</gene>
<dbReference type="KEGG" id="bfz:BAU07_19640"/>
<accession>A0A193GHW5</accession>
<reference evidence="1 2" key="1">
    <citation type="submission" date="2016-06" db="EMBL/GenBank/DDBJ databases">
        <title>Complete genome sequences of Bordetella bronchialis and Bordetella flabilis.</title>
        <authorList>
            <person name="LiPuma J.J."/>
            <person name="Spilker T."/>
        </authorList>
    </citation>
    <scope>NUCLEOTIDE SEQUENCE [LARGE SCALE GENOMIC DNA]</scope>
    <source>
        <strain evidence="1 2">AU10664</strain>
    </source>
</reference>
<dbReference type="RefSeq" id="WP_066661288.1">
    <property type="nucleotide sequence ID" value="NZ_CBCSCL010000013.1"/>
</dbReference>
<dbReference type="OrthoDB" id="6563456at2"/>
<evidence type="ECO:0000313" key="2">
    <source>
        <dbReference type="Proteomes" id="UP000091926"/>
    </source>
</evidence>
<organism evidence="1 2">
    <name type="scientific">Bordetella flabilis</name>
    <dbReference type="NCBI Taxonomy" id="463014"/>
    <lineage>
        <taxon>Bacteria</taxon>
        <taxon>Pseudomonadati</taxon>
        <taxon>Pseudomonadota</taxon>
        <taxon>Betaproteobacteria</taxon>
        <taxon>Burkholderiales</taxon>
        <taxon>Alcaligenaceae</taxon>
        <taxon>Bordetella</taxon>
    </lineage>
</organism>
<dbReference type="Proteomes" id="UP000091926">
    <property type="component" value="Chromosome"/>
</dbReference>
<dbReference type="EMBL" id="CP016172">
    <property type="protein sequence ID" value="ANN79031.1"/>
    <property type="molecule type" value="Genomic_DNA"/>
</dbReference>
<proteinExistence type="predicted"/>
<name>A0A193GHW5_9BORD</name>